<keyword evidence="2" id="KW-1133">Transmembrane helix</keyword>
<evidence type="ECO:0000259" key="3">
    <source>
        <dbReference type="Pfam" id="PF01569"/>
    </source>
</evidence>
<dbReference type="GO" id="GO:0006487">
    <property type="term" value="P:protein N-linked glycosylation"/>
    <property type="evidence" value="ECO:0007669"/>
    <property type="project" value="TreeGrafter"/>
</dbReference>
<dbReference type="Gene3D" id="1.20.144.10">
    <property type="entry name" value="Phosphatidic acid phosphatase type 2/haloperoxidase"/>
    <property type="match status" value="1"/>
</dbReference>
<sequence>MSYICKRLITPPFLHQFKPPSHEWSNLYVRNNLNTSSQNRHKLFYTCNNSFGQRRMSMIESATTRVSTDRDDVEQRQQSVGALEQEALVADGLTRLNSNPLEATLNHLSKWLMVALFSLVLILRHDAKAIWITMGAILNVGLSITLKKILNQERPSSASKSDPGMPSSHAQSIFYIVFVVILSMMDWAGMNLLTAPFAGAVLAFGSYFAWLRVSQGFHTISQVVVGAVAGSVFSGLWFWLWDAIVLEAFISNFWIRVLVVVGGVGCILRFALFVIQDWIMAEH</sequence>
<dbReference type="KEGG" id="dcr:108224087"/>
<reference evidence="4" key="1">
    <citation type="journal article" date="2016" name="Nat. Genet.">
        <title>A high-quality carrot genome assembly provides new insights into carotenoid accumulation and asterid genome evolution.</title>
        <authorList>
            <person name="Iorizzo M."/>
            <person name="Ellison S."/>
            <person name="Senalik D."/>
            <person name="Zeng P."/>
            <person name="Satapoomin P."/>
            <person name="Huang J."/>
            <person name="Bowman M."/>
            <person name="Iovene M."/>
            <person name="Sanseverino W."/>
            <person name="Cavagnaro P."/>
            <person name="Yildiz M."/>
            <person name="Macko-Podgorni A."/>
            <person name="Moranska E."/>
            <person name="Grzebelus E."/>
            <person name="Grzebelus D."/>
            <person name="Ashrafi H."/>
            <person name="Zheng Z."/>
            <person name="Cheng S."/>
            <person name="Spooner D."/>
            <person name="Van Deynze A."/>
            <person name="Simon P."/>
        </authorList>
    </citation>
    <scope>NUCLEOTIDE SEQUENCE</scope>
    <source>
        <tissue evidence="4">Leaf</tissue>
    </source>
</reference>
<reference evidence="4" key="2">
    <citation type="submission" date="2022-03" db="EMBL/GenBank/DDBJ databases">
        <title>Draft title - Genomic analysis of global carrot germplasm unveils the trajectory of domestication and the origin of high carotenoid orange carrot.</title>
        <authorList>
            <person name="Iorizzo M."/>
            <person name="Ellison S."/>
            <person name="Senalik D."/>
            <person name="Macko-Podgorni A."/>
            <person name="Grzebelus D."/>
            <person name="Bostan H."/>
            <person name="Rolling W."/>
            <person name="Curaba J."/>
            <person name="Simon P."/>
        </authorList>
    </citation>
    <scope>NUCLEOTIDE SEQUENCE</scope>
    <source>
        <tissue evidence="4">Leaf</tissue>
    </source>
</reference>
<keyword evidence="1" id="KW-0378">Hydrolase</keyword>
<dbReference type="Pfam" id="PF01569">
    <property type="entry name" value="PAP2"/>
    <property type="match status" value="1"/>
</dbReference>
<accession>A0AAF0X512</accession>
<evidence type="ECO:0000313" key="5">
    <source>
        <dbReference type="Proteomes" id="UP000077755"/>
    </source>
</evidence>
<evidence type="ECO:0000256" key="2">
    <source>
        <dbReference type="SAM" id="Phobius"/>
    </source>
</evidence>
<dbReference type="GO" id="GO:0008610">
    <property type="term" value="P:lipid biosynthetic process"/>
    <property type="evidence" value="ECO:0007669"/>
    <property type="project" value="TreeGrafter"/>
</dbReference>
<keyword evidence="5" id="KW-1185">Reference proteome</keyword>
<dbReference type="GO" id="GO:0047874">
    <property type="term" value="F:dolichyldiphosphatase activity"/>
    <property type="evidence" value="ECO:0007669"/>
    <property type="project" value="TreeGrafter"/>
</dbReference>
<proteinExistence type="predicted"/>
<feature type="transmembrane region" description="Helical" evidence="2">
    <location>
        <begin position="253"/>
        <end position="275"/>
    </location>
</feature>
<dbReference type="AlphaFoldDB" id="A0AAF0X512"/>
<name>A0AAF0X512_DAUCS</name>
<organism evidence="4 5">
    <name type="scientific">Daucus carota subsp. sativus</name>
    <name type="common">Carrot</name>
    <dbReference type="NCBI Taxonomy" id="79200"/>
    <lineage>
        <taxon>Eukaryota</taxon>
        <taxon>Viridiplantae</taxon>
        <taxon>Streptophyta</taxon>
        <taxon>Embryophyta</taxon>
        <taxon>Tracheophyta</taxon>
        <taxon>Spermatophyta</taxon>
        <taxon>Magnoliopsida</taxon>
        <taxon>eudicotyledons</taxon>
        <taxon>Gunneridae</taxon>
        <taxon>Pentapetalae</taxon>
        <taxon>asterids</taxon>
        <taxon>campanulids</taxon>
        <taxon>Apiales</taxon>
        <taxon>Apiaceae</taxon>
        <taxon>Apioideae</taxon>
        <taxon>Scandiceae</taxon>
        <taxon>Daucinae</taxon>
        <taxon>Daucus</taxon>
        <taxon>Daucus sect. Daucus</taxon>
    </lineage>
</organism>
<evidence type="ECO:0000313" key="4">
    <source>
        <dbReference type="EMBL" id="WOH00429.1"/>
    </source>
</evidence>
<evidence type="ECO:0000256" key="1">
    <source>
        <dbReference type="ARBA" id="ARBA00022801"/>
    </source>
</evidence>
<dbReference type="SUPFAM" id="SSF48317">
    <property type="entry name" value="Acid phosphatase/Vanadium-dependent haloperoxidase"/>
    <property type="match status" value="1"/>
</dbReference>
<protein>
    <recommendedName>
        <fullName evidence="3">Phosphatidic acid phosphatase type 2/haloperoxidase domain-containing protein</fullName>
    </recommendedName>
</protein>
<feature type="transmembrane region" description="Helical" evidence="2">
    <location>
        <begin position="223"/>
        <end position="241"/>
    </location>
</feature>
<keyword evidence="2" id="KW-0812">Transmembrane</keyword>
<feature type="domain" description="Phosphatidic acid phosphatase type 2/haloperoxidase" evidence="3">
    <location>
        <begin position="154"/>
        <end position="241"/>
    </location>
</feature>
<dbReference type="InterPro" id="IPR000326">
    <property type="entry name" value="PAP2/HPO"/>
</dbReference>
<dbReference type="GO" id="GO:0005789">
    <property type="term" value="C:endoplasmic reticulum membrane"/>
    <property type="evidence" value="ECO:0007669"/>
    <property type="project" value="TreeGrafter"/>
</dbReference>
<gene>
    <name evidence="4" type="ORF">DCAR_0519789</name>
</gene>
<feature type="transmembrane region" description="Helical" evidence="2">
    <location>
        <begin position="191"/>
        <end position="211"/>
    </location>
</feature>
<keyword evidence="2" id="KW-0472">Membrane</keyword>
<dbReference type="PANTHER" id="PTHR11247">
    <property type="entry name" value="PALMITOYL-PROTEIN THIOESTERASE/DOLICHYLDIPHOSPHATASE 1"/>
    <property type="match status" value="1"/>
</dbReference>
<dbReference type="EMBL" id="CP093347">
    <property type="protein sequence ID" value="WOH00429.1"/>
    <property type="molecule type" value="Genomic_DNA"/>
</dbReference>
<dbReference type="Proteomes" id="UP000077755">
    <property type="component" value="Chromosome 5"/>
</dbReference>
<dbReference type="InterPro" id="IPR036938">
    <property type="entry name" value="PAP2/HPO_sf"/>
</dbReference>
<dbReference type="PANTHER" id="PTHR11247:SF40">
    <property type="entry name" value="LIPID PHOSPHATE PHOSPHATASE EPSILON 1, CHLOROPLASTIC"/>
    <property type="match status" value="1"/>
</dbReference>